<name>A0A565BPG3_9BRAS</name>
<accession>A0A565BPG3</accession>
<keyword evidence="1" id="KW-0472">Membrane</keyword>
<evidence type="ECO:0000313" key="2">
    <source>
        <dbReference type="EMBL" id="VVB02790.1"/>
    </source>
</evidence>
<gene>
    <name evidence="2" type="ORF">ANE_LOCUS13234</name>
</gene>
<comment type="caution">
    <text evidence="2">The sequence shown here is derived from an EMBL/GenBank/DDBJ whole genome shotgun (WGS) entry which is preliminary data.</text>
</comment>
<dbReference type="PANTHER" id="PTHR31284">
    <property type="entry name" value="ACID PHOSPHATASE-LIKE PROTEIN"/>
    <property type="match status" value="1"/>
</dbReference>
<evidence type="ECO:0000256" key="1">
    <source>
        <dbReference type="SAM" id="Phobius"/>
    </source>
</evidence>
<dbReference type="InterPro" id="IPR005519">
    <property type="entry name" value="Acid_phosphat_B-like"/>
</dbReference>
<reference evidence="2" key="1">
    <citation type="submission" date="2019-07" db="EMBL/GenBank/DDBJ databases">
        <authorList>
            <person name="Dittberner H."/>
        </authorList>
    </citation>
    <scope>NUCLEOTIDE SEQUENCE [LARGE SCALE GENOMIC DNA]</scope>
</reference>
<feature type="transmembrane region" description="Helical" evidence="1">
    <location>
        <begin position="41"/>
        <end position="62"/>
    </location>
</feature>
<dbReference type="PANTHER" id="PTHR31284:SF22">
    <property type="entry name" value="ACID PHOSPHATASE"/>
    <property type="match status" value="1"/>
</dbReference>
<protein>
    <recommendedName>
        <fullName evidence="4">Acid phosphatase</fullName>
    </recommendedName>
</protein>
<dbReference type="Gene3D" id="3.40.50.1000">
    <property type="entry name" value="HAD superfamily/HAD-like"/>
    <property type="match status" value="1"/>
</dbReference>
<proteinExistence type="predicted"/>
<dbReference type="OrthoDB" id="1900337at2759"/>
<evidence type="ECO:0000313" key="3">
    <source>
        <dbReference type="Proteomes" id="UP000489600"/>
    </source>
</evidence>
<keyword evidence="1" id="KW-1133">Transmembrane helix</keyword>
<dbReference type="Proteomes" id="UP000489600">
    <property type="component" value="Unassembled WGS sequence"/>
</dbReference>
<organism evidence="2 3">
    <name type="scientific">Arabis nemorensis</name>
    <dbReference type="NCBI Taxonomy" id="586526"/>
    <lineage>
        <taxon>Eukaryota</taxon>
        <taxon>Viridiplantae</taxon>
        <taxon>Streptophyta</taxon>
        <taxon>Embryophyta</taxon>
        <taxon>Tracheophyta</taxon>
        <taxon>Spermatophyta</taxon>
        <taxon>Magnoliopsida</taxon>
        <taxon>eudicotyledons</taxon>
        <taxon>Gunneridae</taxon>
        <taxon>Pentapetalae</taxon>
        <taxon>rosids</taxon>
        <taxon>malvids</taxon>
        <taxon>Brassicales</taxon>
        <taxon>Brassicaceae</taxon>
        <taxon>Arabideae</taxon>
        <taxon>Arabis</taxon>
    </lineage>
</organism>
<evidence type="ECO:0008006" key="4">
    <source>
        <dbReference type="Google" id="ProtNLM"/>
    </source>
</evidence>
<dbReference type="Pfam" id="PF03767">
    <property type="entry name" value="Acid_phosphat_B"/>
    <property type="match status" value="1"/>
</dbReference>
<dbReference type="InterPro" id="IPR023214">
    <property type="entry name" value="HAD_sf"/>
</dbReference>
<keyword evidence="3" id="KW-1185">Reference proteome</keyword>
<sequence length="285" mass="32941">MSAYAHQMERQFSGGLSSRDNSELRSGYSIDSGCYMTSLTATIFIASLVTFGVLLITLLIALSTMLQSCENRNTGIVEVQRLLDDHESFSYCKILSLHSKLNGLEEEDTIELPLLCKGVALRRIKQGIYLRELNFTIQMALTYFKTVKPMKDDRDVVVIDIDEINLLEQDSYTIEEAKNQKRKLVLELYSKLRSHGFLMVLLSRKPERERNTTIEQLKSRGYSDWFGLIMREDTRQKEELEGETRVIGVIGNHMDVLTGQWNWRSKRLFKLPSLTYNDVLDYSER</sequence>
<dbReference type="EMBL" id="CABITT030000004">
    <property type="protein sequence ID" value="VVB02790.1"/>
    <property type="molecule type" value="Genomic_DNA"/>
</dbReference>
<dbReference type="AlphaFoldDB" id="A0A565BPG3"/>
<keyword evidence="1" id="KW-0812">Transmembrane</keyword>